<dbReference type="Proteomes" id="UP001151760">
    <property type="component" value="Unassembled WGS sequence"/>
</dbReference>
<name>A0ABQ5J2A7_9ASTR</name>
<gene>
    <name evidence="1" type="ORF">Tco_1122013</name>
</gene>
<protein>
    <submittedName>
        <fullName evidence="1">Uncharacterized protein</fullName>
    </submittedName>
</protein>
<proteinExistence type="predicted"/>
<evidence type="ECO:0000313" key="2">
    <source>
        <dbReference type="Proteomes" id="UP001151760"/>
    </source>
</evidence>
<sequence length="110" mass="11935">MGVLQIGTRAISHRELGQLFKNLNYDYFWVTHAKTPRGIHPVIPIIMANVPSNDPNVDAPANVPAPANLENAPAQPIGHGDGFHPWVGGNIPNNQNGLKTARYINPVKSL</sequence>
<accession>A0ABQ5J2A7</accession>
<reference evidence="1" key="2">
    <citation type="submission" date="2022-01" db="EMBL/GenBank/DDBJ databases">
        <authorList>
            <person name="Yamashiro T."/>
            <person name="Shiraishi A."/>
            <person name="Satake H."/>
            <person name="Nakayama K."/>
        </authorList>
    </citation>
    <scope>NUCLEOTIDE SEQUENCE</scope>
</reference>
<organism evidence="1 2">
    <name type="scientific">Tanacetum coccineum</name>
    <dbReference type="NCBI Taxonomy" id="301880"/>
    <lineage>
        <taxon>Eukaryota</taxon>
        <taxon>Viridiplantae</taxon>
        <taxon>Streptophyta</taxon>
        <taxon>Embryophyta</taxon>
        <taxon>Tracheophyta</taxon>
        <taxon>Spermatophyta</taxon>
        <taxon>Magnoliopsida</taxon>
        <taxon>eudicotyledons</taxon>
        <taxon>Gunneridae</taxon>
        <taxon>Pentapetalae</taxon>
        <taxon>asterids</taxon>
        <taxon>campanulids</taxon>
        <taxon>Asterales</taxon>
        <taxon>Asteraceae</taxon>
        <taxon>Asteroideae</taxon>
        <taxon>Anthemideae</taxon>
        <taxon>Anthemidinae</taxon>
        <taxon>Tanacetum</taxon>
    </lineage>
</organism>
<evidence type="ECO:0000313" key="1">
    <source>
        <dbReference type="EMBL" id="GJU05583.1"/>
    </source>
</evidence>
<comment type="caution">
    <text evidence="1">The sequence shown here is derived from an EMBL/GenBank/DDBJ whole genome shotgun (WGS) entry which is preliminary data.</text>
</comment>
<keyword evidence="2" id="KW-1185">Reference proteome</keyword>
<reference evidence="1" key="1">
    <citation type="journal article" date="2022" name="Int. J. Mol. Sci.">
        <title>Draft Genome of Tanacetum Coccineum: Genomic Comparison of Closely Related Tanacetum-Family Plants.</title>
        <authorList>
            <person name="Yamashiro T."/>
            <person name="Shiraishi A."/>
            <person name="Nakayama K."/>
            <person name="Satake H."/>
        </authorList>
    </citation>
    <scope>NUCLEOTIDE SEQUENCE</scope>
</reference>
<dbReference type="EMBL" id="BQNB010021360">
    <property type="protein sequence ID" value="GJU05583.1"/>
    <property type="molecule type" value="Genomic_DNA"/>
</dbReference>